<keyword evidence="9" id="KW-1185">Reference proteome</keyword>
<evidence type="ECO:0000313" key="9">
    <source>
        <dbReference type="Proteomes" id="UP000239203"/>
    </source>
</evidence>
<dbReference type="InterPro" id="IPR036388">
    <property type="entry name" value="WH-like_DNA-bd_sf"/>
</dbReference>
<dbReference type="InterPro" id="IPR051677">
    <property type="entry name" value="AfsR-DnrI-RedD_regulator"/>
</dbReference>
<accession>A0A2S6GES2</accession>
<dbReference type="SMART" id="SM01043">
    <property type="entry name" value="BTAD"/>
    <property type="match status" value="1"/>
</dbReference>
<dbReference type="Gene3D" id="1.10.10.10">
    <property type="entry name" value="Winged helix-like DNA-binding domain superfamily/Winged helix DNA-binding domain"/>
    <property type="match status" value="1"/>
</dbReference>
<dbReference type="GO" id="GO:0043531">
    <property type="term" value="F:ADP binding"/>
    <property type="evidence" value="ECO:0007669"/>
    <property type="project" value="InterPro"/>
</dbReference>
<dbReference type="Gene3D" id="1.25.40.10">
    <property type="entry name" value="Tetratricopeptide repeat domain"/>
    <property type="match status" value="1"/>
</dbReference>
<evidence type="ECO:0000256" key="1">
    <source>
        <dbReference type="ARBA" id="ARBA00005820"/>
    </source>
</evidence>
<protein>
    <submittedName>
        <fullName evidence="8">DNA-binding SARP family transcriptional activator</fullName>
    </submittedName>
</protein>
<sequence length="581" mass="61218">MASPNVPELVSGGSPGSSSGDGRARFRVLGLLSVTDGVETVVLQPSKPVSLLAALLLHANETVSTDYLRRAIWGERQPAGARAALQTCVLRLRRIFPAHGVTDNPIATDPGGYRLVADAGSLDLLAFRAALRTADAEPDPEAELAWLRAALALWQGPPLANVASDLLHHDEVPRLEDERLRAVERVGDLELAAGRSRVVLADLWATARAHPGYERFSEQLVEALYRTGRQDEALAEYRRVKGYLRDELGVDPGAPLRRLEAAILRGDDLDGTGPRSAVRTRTPVAFFAGRAELVATVVEQLTAPRHGPLTVVLSGPAGAGKTALALHAAQLVRADYPDGYAVLDPGTPVTTAGRRVLVFDDVERVDQVPPLPAAAAGCAVIVTSRDSLTGLIARDGALAHRVGPLTAAESVSLLTGALGAARVAAEPDAAAEVAELCGHFPLALRVVAARLQSRPGARLADWTRWLRADPLRALSLPGGDDLSVPAVLDAWLDRLAPDLRAAATALAAGTAAPTGVPEPVDPAAAARALGTTEAAAEAVLERLVDACLLESTAPAEYRMHALHRLHLRARATRHPHLPHSA</sequence>
<evidence type="ECO:0000256" key="2">
    <source>
        <dbReference type="ARBA" id="ARBA00023015"/>
    </source>
</evidence>
<feature type="domain" description="OmpR/PhoB-type" evidence="7">
    <location>
        <begin position="14"/>
        <end position="117"/>
    </location>
</feature>
<feature type="DNA-binding region" description="OmpR/PhoB-type" evidence="5">
    <location>
        <begin position="14"/>
        <end position="117"/>
    </location>
</feature>
<evidence type="ECO:0000256" key="4">
    <source>
        <dbReference type="ARBA" id="ARBA00023163"/>
    </source>
</evidence>
<dbReference type="PROSITE" id="PS51755">
    <property type="entry name" value="OMPR_PHOB"/>
    <property type="match status" value="1"/>
</dbReference>
<dbReference type="GO" id="GO:0000160">
    <property type="term" value="P:phosphorelay signal transduction system"/>
    <property type="evidence" value="ECO:0007669"/>
    <property type="project" value="InterPro"/>
</dbReference>
<dbReference type="GO" id="GO:0006355">
    <property type="term" value="P:regulation of DNA-templated transcription"/>
    <property type="evidence" value="ECO:0007669"/>
    <property type="project" value="InterPro"/>
</dbReference>
<evidence type="ECO:0000256" key="5">
    <source>
        <dbReference type="PROSITE-ProRule" id="PRU01091"/>
    </source>
</evidence>
<proteinExistence type="inferred from homology"/>
<dbReference type="InterPro" id="IPR016032">
    <property type="entry name" value="Sig_transdc_resp-reg_C-effctor"/>
</dbReference>
<reference evidence="8 9" key="1">
    <citation type="submission" date="2018-02" db="EMBL/GenBank/DDBJ databases">
        <title>Genomic Encyclopedia of Archaeal and Bacterial Type Strains, Phase II (KMG-II): from individual species to whole genera.</title>
        <authorList>
            <person name="Goeker M."/>
        </authorList>
    </citation>
    <scope>NUCLEOTIDE SEQUENCE [LARGE SCALE GENOMIC DNA]</scope>
    <source>
        <strain evidence="8 9">YU 961-1</strain>
    </source>
</reference>
<evidence type="ECO:0000259" key="7">
    <source>
        <dbReference type="PROSITE" id="PS51755"/>
    </source>
</evidence>
<evidence type="ECO:0000256" key="6">
    <source>
        <dbReference type="SAM" id="MobiDB-lite"/>
    </source>
</evidence>
<gene>
    <name evidence="8" type="ORF">CLV40_12557</name>
</gene>
<dbReference type="SMART" id="SM00862">
    <property type="entry name" value="Trans_reg_C"/>
    <property type="match status" value="1"/>
</dbReference>
<feature type="region of interest" description="Disordered" evidence="6">
    <location>
        <begin position="1"/>
        <end position="21"/>
    </location>
</feature>
<dbReference type="InterPro" id="IPR005158">
    <property type="entry name" value="BTAD"/>
</dbReference>
<keyword evidence="2" id="KW-0805">Transcription regulation</keyword>
<dbReference type="Proteomes" id="UP000239203">
    <property type="component" value="Unassembled WGS sequence"/>
</dbReference>
<dbReference type="CDD" id="cd15831">
    <property type="entry name" value="BTAD"/>
    <property type="match status" value="1"/>
</dbReference>
<dbReference type="SUPFAM" id="SSF46894">
    <property type="entry name" value="C-terminal effector domain of the bipartite response regulators"/>
    <property type="match status" value="1"/>
</dbReference>
<dbReference type="RefSeq" id="WP_219824159.1">
    <property type="nucleotide sequence ID" value="NZ_CP154825.1"/>
</dbReference>
<dbReference type="InterPro" id="IPR011990">
    <property type="entry name" value="TPR-like_helical_dom_sf"/>
</dbReference>
<evidence type="ECO:0000256" key="3">
    <source>
        <dbReference type="ARBA" id="ARBA00023125"/>
    </source>
</evidence>
<dbReference type="AlphaFoldDB" id="A0A2S6GES2"/>
<dbReference type="SUPFAM" id="SSF52540">
    <property type="entry name" value="P-loop containing nucleoside triphosphate hydrolases"/>
    <property type="match status" value="1"/>
</dbReference>
<name>A0A2S6GES2_9PSEU</name>
<comment type="caution">
    <text evidence="8">The sequence shown here is derived from an EMBL/GenBank/DDBJ whole genome shotgun (WGS) entry which is preliminary data.</text>
</comment>
<keyword evidence="3 5" id="KW-0238">DNA-binding</keyword>
<dbReference type="InterPro" id="IPR001867">
    <property type="entry name" value="OmpR/PhoB-type_DNA-bd"/>
</dbReference>
<dbReference type="PANTHER" id="PTHR35807:SF1">
    <property type="entry name" value="TRANSCRIPTIONAL REGULATOR REDD"/>
    <property type="match status" value="1"/>
</dbReference>
<dbReference type="InterPro" id="IPR027417">
    <property type="entry name" value="P-loop_NTPase"/>
</dbReference>
<dbReference type="GO" id="GO:0003677">
    <property type="term" value="F:DNA binding"/>
    <property type="evidence" value="ECO:0007669"/>
    <property type="project" value="UniProtKB-UniRule"/>
</dbReference>
<organism evidence="8 9">
    <name type="scientific">Actinokineospora auranticolor</name>
    <dbReference type="NCBI Taxonomy" id="155976"/>
    <lineage>
        <taxon>Bacteria</taxon>
        <taxon>Bacillati</taxon>
        <taxon>Actinomycetota</taxon>
        <taxon>Actinomycetes</taxon>
        <taxon>Pseudonocardiales</taxon>
        <taxon>Pseudonocardiaceae</taxon>
        <taxon>Actinokineospora</taxon>
    </lineage>
</organism>
<dbReference type="Pfam" id="PF03704">
    <property type="entry name" value="BTAD"/>
    <property type="match status" value="1"/>
</dbReference>
<dbReference type="SUPFAM" id="SSF48452">
    <property type="entry name" value="TPR-like"/>
    <property type="match status" value="1"/>
</dbReference>
<evidence type="ECO:0000313" key="8">
    <source>
        <dbReference type="EMBL" id="PPK63722.1"/>
    </source>
</evidence>
<keyword evidence="4" id="KW-0804">Transcription</keyword>
<dbReference type="PANTHER" id="PTHR35807">
    <property type="entry name" value="TRANSCRIPTIONAL REGULATOR REDD-RELATED"/>
    <property type="match status" value="1"/>
</dbReference>
<dbReference type="EMBL" id="PTIX01000025">
    <property type="protein sequence ID" value="PPK63722.1"/>
    <property type="molecule type" value="Genomic_DNA"/>
</dbReference>
<dbReference type="Pfam" id="PF00486">
    <property type="entry name" value="Trans_reg_C"/>
    <property type="match status" value="1"/>
</dbReference>
<comment type="similarity">
    <text evidence="1">Belongs to the AfsR/DnrI/RedD regulatory family.</text>
</comment>